<accession>A0ABV5SYK9</accession>
<dbReference type="EMBL" id="JBHMBE010000002">
    <property type="protein sequence ID" value="MFB9645425.1"/>
    <property type="molecule type" value="Genomic_DNA"/>
</dbReference>
<proteinExistence type="predicted"/>
<comment type="caution">
    <text evidence="1">The sequence shown here is derived from an EMBL/GenBank/DDBJ whole genome shotgun (WGS) entry which is preliminary data.</text>
</comment>
<evidence type="ECO:0000313" key="1">
    <source>
        <dbReference type="EMBL" id="MFB9645425.1"/>
    </source>
</evidence>
<sequence length="141" mass="15823">MGYTIEWQSRDREIRKSSHGTIDDAKFSLVEMPANAAIYEGDSPVGGTVVAVWDHHEAWIDVEHVSKLGWWQEVPQGVRDWMMDNPRAGMPYGVWDAVVRAGGAITGMEWRYSELSGDLHLIIADEDWSTALNDLDESGGY</sequence>
<name>A0ABV5SYK9_9MICO</name>
<dbReference type="RefSeq" id="WP_344714503.1">
    <property type="nucleotide sequence ID" value="NZ_BAAAWH010000001.1"/>
</dbReference>
<organism evidence="1 2">
    <name type="scientific">Microbacterium terregens</name>
    <dbReference type="NCBI Taxonomy" id="69363"/>
    <lineage>
        <taxon>Bacteria</taxon>
        <taxon>Bacillati</taxon>
        <taxon>Actinomycetota</taxon>
        <taxon>Actinomycetes</taxon>
        <taxon>Micrococcales</taxon>
        <taxon>Microbacteriaceae</taxon>
        <taxon>Microbacterium</taxon>
    </lineage>
</organism>
<protein>
    <submittedName>
        <fullName evidence="1">Uncharacterized protein</fullName>
    </submittedName>
</protein>
<keyword evidence="2" id="KW-1185">Reference proteome</keyword>
<gene>
    <name evidence="1" type="ORF">ACFFPJ_06410</name>
</gene>
<evidence type="ECO:0000313" key="2">
    <source>
        <dbReference type="Proteomes" id="UP001589611"/>
    </source>
</evidence>
<reference evidence="1 2" key="1">
    <citation type="submission" date="2024-09" db="EMBL/GenBank/DDBJ databases">
        <authorList>
            <person name="Sun Q."/>
            <person name="Mori K."/>
        </authorList>
    </citation>
    <scope>NUCLEOTIDE SEQUENCE [LARGE SCALE GENOMIC DNA]</scope>
    <source>
        <strain evidence="1 2">JCM 1342</strain>
    </source>
</reference>
<dbReference type="Proteomes" id="UP001589611">
    <property type="component" value="Unassembled WGS sequence"/>
</dbReference>